<evidence type="ECO:0000313" key="2">
    <source>
        <dbReference type="EMBL" id="KAF5828340.1"/>
    </source>
</evidence>
<organism evidence="2 3">
    <name type="scientific">Dunaliella salina</name>
    <name type="common">Green alga</name>
    <name type="synonym">Protococcus salinus</name>
    <dbReference type="NCBI Taxonomy" id="3046"/>
    <lineage>
        <taxon>Eukaryota</taxon>
        <taxon>Viridiplantae</taxon>
        <taxon>Chlorophyta</taxon>
        <taxon>core chlorophytes</taxon>
        <taxon>Chlorophyceae</taxon>
        <taxon>CS clade</taxon>
        <taxon>Chlamydomonadales</taxon>
        <taxon>Dunaliellaceae</taxon>
        <taxon>Dunaliella</taxon>
    </lineage>
</organism>
<accession>A0ABQ7G151</accession>
<feature type="signal peptide" evidence="1">
    <location>
        <begin position="1"/>
        <end position="21"/>
    </location>
</feature>
<dbReference type="Proteomes" id="UP000815325">
    <property type="component" value="Unassembled WGS sequence"/>
</dbReference>
<feature type="chain" id="PRO_5047245470" evidence="1">
    <location>
        <begin position="22"/>
        <end position="70"/>
    </location>
</feature>
<reference evidence="2" key="1">
    <citation type="submission" date="2017-08" db="EMBL/GenBank/DDBJ databases">
        <authorList>
            <person name="Polle J.E."/>
            <person name="Barry K."/>
            <person name="Cushman J."/>
            <person name="Schmutz J."/>
            <person name="Tran D."/>
            <person name="Hathwaick L.T."/>
            <person name="Yim W.C."/>
            <person name="Jenkins J."/>
            <person name="Mckie-Krisberg Z.M."/>
            <person name="Prochnik S."/>
            <person name="Lindquist E."/>
            <person name="Dockter R.B."/>
            <person name="Adam C."/>
            <person name="Molina H."/>
            <person name="Bunkerborg J."/>
            <person name="Jin E."/>
            <person name="Buchheim M."/>
            <person name="Magnuson J."/>
        </authorList>
    </citation>
    <scope>NUCLEOTIDE SEQUENCE</scope>
    <source>
        <strain evidence="2">CCAP 19/18</strain>
    </source>
</reference>
<proteinExistence type="predicted"/>
<comment type="caution">
    <text evidence="2">The sequence shown here is derived from an EMBL/GenBank/DDBJ whole genome shotgun (WGS) entry which is preliminary data.</text>
</comment>
<protein>
    <submittedName>
        <fullName evidence="2">Uncharacterized protein</fullName>
    </submittedName>
</protein>
<sequence>MAMKYRLFLCCIFCAADDGTCKPVAKGATQGLELLGADVGQGVHVDAFSIMMENVCTRTQRVMVIHFIHP</sequence>
<dbReference type="EMBL" id="MU070319">
    <property type="protein sequence ID" value="KAF5828340.1"/>
    <property type="molecule type" value="Genomic_DNA"/>
</dbReference>
<keyword evidence="1" id="KW-0732">Signal</keyword>
<keyword evidence="3" id="KW-1185">Reference proteome</keyword>
<name>A0ABQ7G151_DUNSA</name>
<evidence type="ECO:0000256" key="1">
    <source>
        <dbReference type="SAM" id="SignalP"/>
    </source>
</evidence>
<evidence type="ECO:0000313" key="3">
    <source>
        <dbReference type="Proteomes" id="UP000815325"/>
    </source>
</evidence>
<gene>
    <name evidence="2" type="ORF">DUNSADRAFT_17763</name>
</gene>